<organism evidence="2 3">
    <name type="scientific">Thioalkalivibrio paradoxus ARh 1</name>
    <dbReference type="NCBI Taxonomy" id="713585"/>
    <lineage>
        <taxon>Bacteria</taxon>
        <taxon>Pseudomonadati</taxon>
        <taxon>Pseudomonadota</taxon>
        <taxon>Gammaproteobacteria</taxon>
        <taxon>Chromatiales</taxon>
        <taxon>Ectothiorhodospiraceae</taxon>
        <taxon>Thioalkalivibrio</taxon>
    </lineage>
</organism>
<dbReference type="OrthoDB" id="9806844at2"/>
<dbReference type="EMBL" id="CP007029">
    <property type="protein sequence ID" value="AHE99395.1"/>
    <property type="molecule type" value="Genomic_DNA"/>
</dbReference>
<evidence type="ECO:0000313" key="3">
    <source>
        <dbReference type="Proteomes" id="UP000005289"/>
    </source>
</evidence>
<evidence type="ECO:0000259" key="1">
    <source>
        <dbReference type="Pfam" id="PF10276"/>
    </source>
</evidence>
<feature type="domain" description="Zinc finger CHCC-type" evidence="1">
    <location>
        <begin position="33"/>
        <end position="68"/>
    </location>
</feature>
<dbReference type="STRING" id="713585.THITH_15180"/>
<dbReference type="HOGENOM" id="CLU_083053_4_1_6"/>
<accession>W0DRB1</accession>
<dbReference type="Pfam" id="PF10276">
    <property type="entry name" value="zf-CHCC"/>
    <property type="match status" value="1"/>
</dbReference>
<dbReference type="KEGG" id="tti:THITH_15180"/>
<dbReference type="Gene3D" id="2.60.260.40">
    <property type="entry name" value="q5lls5 like domains"/>
    <property type="match status" value="1"/>
</dbReference>
<dbReference type="RefSeq" id="WP_006747049.1">
    <property type="nucleotide sequence ID" value="NZ_CP007029.1"/>
</dbReference>
<name>W0DRB1_9GAMM</name>
<reference evidence="2 3" key="1">
    <citation type="submission" date="2013-12" db="EMBL/GenBank/DDBJ databases">
        <authorList>
            <consortium name="DOE Joint Genome Institute"/>
            <person name="Muyzer G."/>
            <person name="Huntemann M."/>
            <person name="Han J."/>
            <person name="Chen A."/>
            <person name="Kyrpides N."/>
            <person name="Mavromatis K."/>
            <person name="Markowitz V."/>
            <person name="Palaniappan K."/>
            <person name="Ivanova N."/>
            <person name="Schaumberg A."/>
            <person name="Pati A."/>
            <person name="Liolios K."/>
            <person name="Nordberg H.P."/>
            <person name="Cantor M.N."/>
            <person name="Hua S.X."/>
            <person name="Woyke T."/>
        </authorList>
    </citation>
    <scope>NUCLEOTIDE SEQUENCE [LARGE SCALE GENOMIC DNA]</scope>
    <source>
        <strain evidence="2 3">ARh 1</strain>
    </source>
</reference>
<proteinExistence type="predicted"/>
<gene>
    <name evidence="2" type="ORF">THITH_15180</name>
</gene>
<dbReference type="InterPro" id="IPR019401">
    <property type="entry name" value="Znf_CHCC"/>
</dbReference>
<protein>
    <recommendedName>
        <fullName evidence="1">Zinc finger CHCC-type domain-containing protein</fullName>
    </recommendedName>
</protein>
<dbReference type="Proteomes" id="UP000005289">
    <property type="component" value="Chromosome"/>
</dbReference>
<dbReference type="AlphaFoldDB" id="W0DRB1"/>
<keyword evidence="3" id="KW-1185">Reference proteome</keyword>
<evidence type="ECO:0000313" key="2">
    <source>
        <dbReference type="EMBL" id="AHE99395.1"/>
    </source>
</evidence>
<sequence>MPNPHSAEQQDRFSQANAETTVAVRRDQLPLHCPTPQSALWASHPRVYLPIDESPDGRMRCPYCGTVYVLDD</sequence>